<dbReference type="EMBL" id="LR134117">
    <property type="protein sequence ID" value="VDZ51691.1"/>
    <property type="molecule type" value="Genomic_DNA"/>
</dbReference>
<dbReference type="GO" id="GO:0051495">
    <property type="term" value="P:positive regulation of cytoskeleton organization"/>
    <property type="evidence" value="ECO:0007669"/>
    <property type="project" value="InterPro"/>
</dbReference>
<gene>
    <name evidence="1" type="primary">yfjZ</name>
    <name evidence="1" type="ORF">NCTC11214_00318</name>
</gene>
<dbReference type="InterPro" id="IPR009320">
    <property type="entry name" value="Antitoxin_CbeA"/>
</dbReference>
<dbReference type="Pfam" id="PF06154">
    <property type="entry name" value="CbeA_antitoxin"/>
    <property type="match status" value="1"/>
</dbReference>
<proteinExistence type="predicted"/>
<evidence type="ECO:0000313" key="1">
    <source>
        <dbReference type="EMBL" id="VDZ51691.1"/>
    </source>
</evidence>
<sequence>MKDTDNQTNLNTHNDITPIWGLQSAITPRLGARLVQQGNHLHFLADRAGLVGTFDSDALQMLDTAFPVLIEQLEVRLRSGELDQRRQHCVTVQHAGFTCEADTLGSFGHVYIAVYQTTPSNTV</sequence>
<protein>
    <submittedName>
        <fullName evidence="1">Antitoxin YfjZ</fullName>
    </submittedName>
</protein>
<dbReference type="RefSeq" id="WP_004954398.1">
    <property type="nucleotide sequence ID" value="NZ_LR134117.1"/>
</dbReference>
<dbReference type="Gene3D" id="3.30.450.20">
    <property type="entry name" value="PAS domain"/>
    <property type="match status" value="1"/>
</dbReference>
<dbReference type="KEGG" id="sof:NCTC11214_00318"/>
<reference evidence="1 2" key="1">
    <citation type="submission" date="2018-12" db="EMBL/GenBank/DDBJ databases">
        <authorList>
            <consortium name="Pathogen Informatics"/>
        </authorList>
    </citation>
    <scope>NUCLEOTIDE SEQUENCE [LARGE SCALE GENOMIC DNA]</scope>
    <source>
        <strain evidence="1 2">NCTC11214</strain>
    </source>
</reference>
<organism evidence="1 2">
    <name type="scientific">Serratia odorifera</name>
    <dbReference type="NCBI Taxonomy" id="618"/>
    <lineage>
        <taxon>Bacteria</taxon>
        <taxon>Pseudomonadati</taxon>
        <taxon>Pseudomonadota</taxon>
        <taxon>Gammaproteobacteria</taxon>
        <taxon>Enterobacterales</taxon>
        <taxon>Yersiniaceae</taxon>
        <taxon>Serratia</taxon>
    </lineage>
</organism>
<dbReference type="AlphaFoldDB" id="A0A447KKW1"/>
<dbReference type="SUPFAM" id="SSF143737">
    <property type="entry name" value="YeeU-like"/>
    <property type="match status" value="1"/>
</dbReference>
<accession>A0A447KKW1</accession>
<dbReference type="Proteomes" id="UP000281391">
    <property type="component" value="Chromosome"/>
</dbReference>
<name>A0A447KKW1_SEROD</name>
<dbReference type="InterPro" id="IPR038025">
    <property type="entry name" value="CbeA_sf"/>
</dbReference>
<evidence type="ECO:0000313" key="2">
    <source>
        <dbReference type="Proteomes" id="UP000281391"/>
    </source>
</evidence>